<evidence type="ECO:0000313" key="2">
    <source>
        <dbReference type="Proteomes" id="UP000003477"/>
    </source>
</evidence>
<proteinExistence type="predicted"/>
<dbReference type="GeneID" id="88767935"/>
<dbReference type="EMBL" id="AESD01000680">
    <property type="protein sequence ID" value="EHJ10720.1"/>
    <property type="molecule type" value="Genomic_DNA"/>
</dbReference>
<dbReference type="AlphaFoldDB" id="G5JAQ4"/>
<organism evidence="1 2">
    <name type="scientific">Crocosphaera watsonii WH 0003</name>
    <dbReference type="NCBI Taxonomy" id="423471"/>
    <lineage>
        <taxon>Bacteria</taxon>
        <taxon>Bacillati</taxon>
        <taxon>Cyanobacteriota</taxon>
        <taxon>Cyanophyceae</taxon>
        <taxon>Oscillatoriophycideae</taxon>
        <taxon>Chroococcales</taxon>
        <taxon>Aphanothecaceae</taxon>
        <taxon>Crocosphaera</taxon>
    </lineage>
</organism>
<reference evidence="1 2" key="1">
    <citation type="journal article" date="2011" name="Front. Microbiol.">
        <title>Two Strains of Crocosphaera watsonii with Highly Conserved Genomes are Distinguished by Strain-Specific Features.</title>
        <authorList>
            <person name="Bench S.R."/>
            <person name="Ilikchyan I.N."/>
            <person name="Tripp H.J."/>
            <person name="Zehr J.P."/>
        </authorList>
    </citation>
    <scope>NUCLEOTIDE SEQUENCE [LARGE SCALE GENOMIC DNA]</scope>
    <source>
        <strain evidence="1 2">WH 0003</strain>
    </source>
</reference>
<name>G5JAQ4_CROWT</name>
<gene>
    <name evidence="1" type="ORF">CWATWH0003_4515</name>
</gene>
<protein>
    <submittedName>
        <fullName evidence="1">Uncharacterized protein</fullName>
    </submittedName>
</protein>
<accession>G5JAQ4</accession>
<comment type="caution">
    <text evidence="1">The sequence shown here is derived from an EMBL/GenBank/DDBJ whole genome shotgun (WGS) entry which is preliminary data.</text>
</comment>
<dbReference type="RefSeq" id="WP_007307338.1">
    <property type="nucleotide sequence ID" value="NZ_AESD01000680.1"/>
</dbReference>
<evidence type="ECO:0000313" key="1">
    <source>
        <dbReference type="EMBL" id="EHJ10720.1"/>
    </source>
</evidence>
<dbReference type="Proteomes" id="UP000003477">
    <property type="component" value="Unassembled WGS sequence"/>
</dbReference>
<sequence length="88" mass="9924">MGRVNVGDTFLLSLAREQQLIIERKTSHDYSVQAPNGQYLEVIQRFPNNQNQYWTGNQSGDFRVNVASVPQGMQIDIKFCAYTGEGAL</sequence>
<dbReference type="PATRIC" id="fig|423471.3.peg.4223"/>